<evidence type="ECO:0000313" key="2">
    <source>
        <dbReference type="Proteomes" id="UP000246722"/>
    </source>
</evidence>
<reference evidence="1 2" key="1">
    <citation type="submission" date="2018-05" db="EMBL/GenBank/DDBJ databases">
        <title>Genetic diversity of glacier-inhabiting Cryobacterium bacteria in China and description of Cryobacterium mengkeensis sp. nov. and Arthrobacter glacialis sp. nov.</title>
        <authorList>
            <person name="Liu Q."/>
            <person name="Xin Y.-H."/>
        </authorList>
    </citation>
    <scope>NUCLEOTIDE SEQUENCE [LARGE SCALE GENOMIC DNA]</scope>
    <source>
        <strain evidence="1 2">SK-1</strain>
    </source>
</reference>
<dbReference type="Proteomes" id="UP000246722">
    <property type="component" value="Unassembled WGS sequence"/>
</dbReference>
<proteinExistence type="predicted"/>
<organism evidence="1 2">
    <name type="scientific">Cryobacterium arcticum</name>
    <dbReference type="NCBI Taxonomy" id="670052"/>
    <lineage>
        <taxon>Bacteria</taxon>
        <taxon>Bacillati</taxon>
        <taxon>Actinomycetota</taxon>
        <taxon>Actinomycetes</taxon>
        <taxon>Micrococcales</taxon>
        <taxon>Microbacteriaceae</taxon>
        <taxon>Cryobacterium</taxon>
    </lineage>
</organism>
<dbReference type="RefSeq" id="WP_110127160.1">
    <property type="nucleotide sequence ID" value="NZ_QHLY01000012.1"/>
</dbReference>
<name>A0A317ZM20_9MICO</name>
<comment type="caution">
    <text evidence="1">The sequence shown here is derived from an EMBL/GenBank/DDBJ whole genome shotgun (WGS) entry which is preliminary data.</text>
</comment>
<sequence>MIDDSRPWREELSRTARRLRARKDQTRWTERSHYLVERDIMVGAYAVRKLIDSEKTSSLLSKRQVQVVSYPLVGRRLYAMTNDQVDRAFDFASPTNRTLTVDVLCNQFVHSLVFMLVKDEETNGLVGILVTSDRASKTWLHNVPLDAVADLFDYVAREDVVRSRGSMIDGVIVTIRTSQHDAVEAQEAEYLDESRSEVRPFYPVLNLRDLSH</sequence>
<accession>A0A317ZM20</accession>
<gene>
    <name evidence="1" type="ORF">CTB96_12180</name>
</gene>
<dbReference type="AlphaFoldDB" id="A0A317ZM20"/>
<evidence type="ECO:0000313" key="1">
    <source>
        <dbReference type="EMBL" id="PXA67476.1"/>
    </source>
</evidence>
<dbReference type="EMBL" id="QHLY01000012">
    <property type="protein sequence ID" value="PXA67476.1"/>
    <property type="molecule type" value="Genomic_DNA"/>
</dbReference>
<dbReference type="OrthoDB" id="582074at2"/>
<keyword evidence="2" id="KW-1185">Reference proteome</keyword>
<protein>
    <submittedName>
        <fullName evidence="1">Uncharacterized protein</fullName>
    </submittedName>
</protein>